<evidence type="ECO:0000256" key="1">
    <source>
        <dbReference type="ARBA" id="ARBA00004371"/>
    </source>
</evidence>
<dbReference type="CDD" id="cd02248">
    <property type="entry name" value="Peptidase_C1A"/>
    <property type="match status" value="1"/>
</dbReference>
<keyword evidence="9" id="KW-0325">Glycoprotein</keyword>
<dbReference type="PRINTS" id="PR00705">
    <property type="entry name" value="PAPAIN"/>
</dbReference>
<evidence type="ECO:0000256" key="8">
    <source>
        <dbReference type="ARBA" id="ARBA00023157"/>
    </source>
</evidence>
<dbReference type="InterPro" id="IPR000668">
    <property type="entry name" value="Peptidase_C1A_C"/>
</dbReference>
<proteinExistence type="evidence at transcript level"/>
<comment type="similarity">
    <text evidence="2">Belongs to the peptidase C1 family.</text>
</comment>
<feature type="domain" description="Cathepsin propeptide inhibitor" evidence="16">
    <location>
        <begin position="47"/>
        <end position="107"/>
    </location>
</feature>
<evidence type="ECO:0000259" key="16">
    <source>
        <dbReference type="SMART" id="SM00848"/>
    </source>
</evidence>
<dbReference type="GO" id="GO:0008234">
    <property type="term" value="F:cysteine-type peptidase activity"/>
    <property type="evidence" value="ECO:0007669"/>
    <property type="project" value="UniProtKB-KW"/>
</dbReference>
<dbReference type="InterPro" id="IPR039417">
    <property type="entry name" value="Peptidase_C1A_papain-like"/>
</dbReference>
<evidence type="ECO:0000256" key="9">
    <source>
        <dbReference type="ARBA" id="ARBA00023180"/>
    </source>
</evidence>
<dbReference type="InterPro" id="IPR013128">
    <property type="entry name" value="Peptidase_C1A"/>
</dbReference>
<dbReference type="PANTHER" id="PTHR12411">
    <property type="entry name" value="CYSTEINE PROTEASE FAMILY C1-RELATED"/>
    <property type="match status" value="1"/>
</dbReference>
<dbReference type="InterPro" id="IPR013201">
    <property type="entry name" value="Prot_inhib_I29"/>
</dbReference>
<dbReference type="InterPro" id="IPR038765">
    <property type="entry name" value="Papain-like_cys_pep_sf"/>
</dbReference>
<dbReference type="Gene3D" id="3.90.70.10">
    <property type="entry name" value="Cysteine proteinases"/>
    <property type="match status" value="1"/>
</dbReference>
<keyword evidence="7" id="KW-0865">Zymogen</keyword>
<dbReference type="InterPro" id="IPR000169">
    <property type="entry name" value="Pept_cys_AS"/>
</dbReference>
<evidence type="ECO:0000256" key="3">
    <source>
        <dbReference type="ARBA" id="ARBA00022670"/>
    </source>
</evidence>
<dbReference type="GO" id="GO:0005764">
    <property type="term" value="C:lysosome"/>
    <property type="evidence" value="ECO:0007669"/>
    <property type="project" value="UniProtKB-SubCell"/>
</dbReference>
<sequence length="363" mass="40046">MLTPRSLAFVAVIQLIPLHHGDGRLHDLRTETDDTNRTTDPSVQAAFEQYVQRYNKTYAPGSAEYSKRLNAFRDALIRIEDRNRHGNHSNGALYGLTPYSDLTPDEFRALLATFAPAENPRTEANEVEHNDLQLALPGATSPRYPPKFDWRARGVVTAVRNQRDCGACWAFSTVETVETMHALASGTLTGFSVQQMIDCSNNSNHGCNGGDTCAALKWLKVNRIKLVRDSVYPFKAVTGTCQHPASDVTAEVSDYTCDRLVGNEERMIDMLANVGPLVVAVDATTWQDYLGGIIQFHCEAGRNHAVQIVGYDLTGDVPYYIVRNSWGKQFGNDGYLYIAVGKNLCGIAEEVSTVRVKNPDGGI</sequence>
<dbReference type="Pfam" id="PF00112">
    <property type="entry name" value="Peptidase_C1"/>
    <property type="match status" value="1"/>
</dbReference>
<comment type="catalytic activity">
    <reaction evidence="11">
        <text>The recombinant human enzyme hydrolyzes synthetic endopeptidase substrates including Z-Phe-Arg-NHMec and Z-Arg-Arg-NHMec.</text>
        <dbReference type="EC" id="3.4.22.42"/>
    </reaction>
</comment>
<dbReference type="AlphaFoldDB" id="A0A090XF85"/>
<dbReference type="SMART" id="SM00848">
    <property type="entry name" value="Inhibitor_I29"/>
    <property type="match status" value="1"/>
</dbReference>
<evidence type="ECO:0000256" key="6">
    <source>
        <dbReference type="ARBA" id="ARBA00022807"/>
    </source>
</evidence>
<evidence type="ECO:0000256" key="14">
    <source>
        <dbReference type="ARBA" id="ARBA00072046"/>
    </source>
</evidence>
<keyword evidence="8" id="KW-1015">Disulfide bond</keyword>
<evidence type="ECO:0000256" key="13">
    <source>
        <dbReference type="ARBA" id="ARBA00066464"/>
    </source>
</evidence>
<dbReference type="GO" id="GO:0006508">
    <property type="term" value="P:proteolysis"/>
    <property type="evidence" value="ECO:0007669"/>
    <property type="project" value="UniProtKB-KW"/>
</dbReference>
<feature type="domain" description="Peptidase C1A papain C-terminal" evidence="15">
    <location>
        <begin position="144"/>
        <end position="355"/>
    </location>
</feature>
<keyword evidence="10" id="KW-0458">Lysosome</keyword>
<dbReference type="EC" id="3.4.22.42" evidence="13"/>
<dbReference type="EMBL" id="GBIH01000532">
    <property type="protein sequence ID" value="JAC94178.1"/>
    <property type="molecule type" value="mRNA"/>
</dbReference>
<dbReference type="SMART" id="SM00645">
    <property type="entry name" value="Pept_C1"/>
    <property type="match status" value="1"/>
</dbReference>
<evidence type="ECO:0000256" key="2">
    <source>
        <dbReference type="ARBA" id="ARBA00008455"/>
    </source>
</evidence>
<comment type="subcellular location">
    <subcellularLocation>
        <location evidence="1">Lysosome</location>
    </subcellularLocation>
</comment>
<evidence type="ECO:0000313" key="17">
    <source>
        <dbReference type="EMBL" id="JAC94178.1"/>
    </source>
</evidence>
<keyword evidence="5" id="KW-0378">Hydrolase</keyword>
<protein>
    <recommendedName>
        <fullName evidence="14">Cathepsin O</fullName>
        <ecNumber evidence="13">3.4.22.42</ecNumber>
    </recommendedName>
</protein>
<dbReference type="FunFam" id="3.90.70.10:FF:000079">
    <property type="entry name" value="Cathepsin O"/>
    <property type="match status" value="1"/>
</dbReference>
<dbReference type="Pfam" id="PF08246">
    <property type="entry name" value="Inhibitor_I29"/>
    <property type="match status" value="1"/>
</dbReference>
<evidence type="ECO:0000256" key="7">
    <source>
        <dbReference type="ARBA" id="ARBA00023145"/>
    </source>
</evidence>
<keyword evidence="4" id="KW-0732">Signal</keyword>
<reference evidence="17" key="1">
    <citation type="journal article" date="2015" name="PLoS Negl. Trop. Dis.">
        <title>Deep Sequencing Analysis of the Ixodes ricinus Haemocytome.</title>
        <authorList>
            <person name="Kotsyfakis M."/>
            <person name="Kopacek P."/>
            <person name="Franta Z."/>
            <person name="Pedra J.H."/>
            <person name="Ribeiro J.M."/>
        </authorList>
    </citation>
    <scope>NUCLEOTIDE SEQUENCE</scope>
</reference>
<keyword evidence="3" id="KW-0645">Protease</keyword>
<comment type="function">
    <text evidence="12">Proteolytic enzyme possibly involved in normal cellular protein degradation and turnover.</text>
</comment>
<keyword evidence="6" id="KW-0788">Thiol protease</keyword>
<evidence type="ECO:0000256" key="12">
    <source>
        <dbReference type="ARBA" id="ARBA00053492"/>
    </source>
</evidence>
<accession>A0A090XF85</accession>
<dbReference type="SUPFAM" id="SSF54001">
    <property type="entry name" value="Cysteine proteinases"/>
    <property type="match status" value="1"/>
</dbReference>
<evidence type="ECO:0000256" key="11">
    <source>
        <dbReference type="ARBA" id="ARBA00051025"/>
    </source>
</evidence>
<evidence type="ECO:0000259" key="15">
    <source>
        <dbReference type="SMART" id="SM00645"/>
    </source>
</evidence>
<evidence type="ECO:0000256" key="4">
    <source>
        <dbReference type="ARBA" id="ARBA00022729"/>
    </source>
</evidence>
<organism evidence="17">
    <name type="scientific">Ixodes ricinus</name>
    <name type="common">Common tick</name>
    <name type="synonym">Acarus ricinus</name>
    <dbReference type="NCBI Taxonomy" id="34613"/>
    <lineage>
        <taxon>Eukaryota</taxon>
        <taxon>Metazoa</taxon>
        <taxon>Ecdysozoa</taxon>
        <taxon>Arthropoda</taxon>
        <taxon>Chelicerata</taxon>
        <taxon>Arachnida</taxon>
        <taxon>Acari</taxon>
        <taxon>Parasitiformes</taxon>
        <taxon>Ixodida</taxon>
        <taxon>Ixodoidea</taxon>
        <taxon>Ixodidae</taxon>
        <taxon>Ixodinae</taxon>
        <taxon>Ixodes</taxon>
    </lineage>
</organism>
<evidence type="ECO:0000256" key="10">
    <source>
        <dbReference type="ARBA" id="ARBA00023228"/>
    </source>
</evidence>
<dbReference type="PROSITE" id="PS00139">
    <property type="entry name" value="THIOL_PROTEASE_CYS"/>
    <property type="match status" value="1"/>
</dbReference>
<name>A0A090XF85_IXORI</name>
<evidence type="ECO:0000256" key="5">
    <source>
        <dbReference type="ARBA" id="ARBA00022801"/>
    </source>
</evidence>